<dbReference type="SUPFAM" id="SSF143422">
    <property type="entry name" value="Transposase IS200-like"/>
    <property type="match status" value="1"/>
</dbReference>
<reference evidence="1 2" key="1">
    <citation type="journal article" date="2020" name="Antonie Van Leeuwenhoek">
        <title>Rhodopirellula heiligendammensis sp. nov., Rhodopirellula pilleata sp. nov., and Rhodopirellula solitaria sp. nov. isolated from natural or artificial marine surfaces in Northern Germany and California, USA, and emended description of the genus Rhodopirellula.</title>
        <authorList>
            <person name="Kallscheuer N."/>
            <person name="Wiegand S."/>
            <person name="Jogler M."/>
            <person name="Boedeker C."/>
            <person name="Peeters S.H."/>
            <person name="Rast P."/>
            <person name="Heuer A."/>
            <person name="Jetten M.S.M."/>
            <person name="Rohde M."/>
            <person name="Jogler C."/>
        </authorList>
    </citation>
    <scope>NUCLEOTIDE SEQUENCE [LARGE SCALE GENOMIC DNA]</scope>
    <source>
        <strain evidence="1 2">Poly21</strain>
    </source>
</reference>
<gene>
    <name evidence="1" type="ORF">Poly21_55770</name>
</gene>
<dbReference type="EMBL" id="SJPU01000010">
    <property type="protein sequence ID" value="TWU08608.1"/>
    <property type="molecule type" value="Genomic_DNA"/>
</dbReference>
<comment type="caution">
    <text evidence="1">The sequence shown here is derived from an EMBL/GenBank/DDBJ whole genome shotgun (WGS) entry which is preliminary data.</text>
</comment>
<evidence type="ECO:0008006" key="3">
    <source>
        <dbReference type="Google" id="ProtNLM"/>
    </source>
</evidence>
<name>A0A5C6B9H3_9BACT</name>
<protein>
    <recommendedName>
        <fullName evidence="3">Transposase IS200-like domain-containing protein</fullName>
    </recommendedName>
</protein>
<dbReference type="InterPro" id="IPR036515">
    <property type="entry name" value="Transposase_17_sf"/>
</dbReference>
<evidence type="ECO:0000313" key="1">
    <source>
        <dbReference type="EMBL" id="TWU08608.1"/>
    </source>
</evidence>
<dbReference type="GO" id="GO:0006313">
    <property type="term" value="P:DNA transposition"/>
    <property type="evidence" value="ECO:0007669"/>
    <property type="project" value="InterPro"/>
</dbReference>
<dbReference type="Proteomes" id="UP000319908">
    <property type="component" value="Unassembled WGS sequence"/>
</dbReference>
<dbReference type="GO" id="GO:0004803">
    <property type="term" value="F:transposase activity"/>
    <property type="evidence" value="ECO:0007669"/>
    <property type="project" value="InterPro"/>
</dbReference>
<proteinExistence type="predicted"/>
<dbReference type="Gene3D" id="3.30.70.1290">
    <property type="entry name" value="Transposase IS200-like"/>
    <property type="match status" value="1"/>
</dbReference>
<evidence type="ECO:0000313" key="2">
    <source>
        <dbReference type="Proteomes" id="UP000319908"/>
    </source>
</evidence>
<organism evidence="1 2">
    <name type="scientific">Allorhodopirellula heiligendammensis</name>
    <dbReference type="NCBI Taxonomy" id="2714739"/>
    <lineage>
        <taxon>Bacteria</taxon>
        <taxon>Pseudomonadati</taxon>
        <taxon>Planctomycetota</taxon>
        <taxon>Planctomycetia</taxon>
        <taxon>Pirellulales</taxon>
        <taxon>Pirellulaceae</taxon>
        <taxon>Allorhodopirellula</taxon>
    </lineage>
</organism>
<accession>A0A5C6B9H3</accession>
<dbReference type="GO" id="GO:0003677">
    <property type="term" value="F:DNA binding"/>
    <property type="evidence" value="ECO:0007669"/>
    <property type="project" value="InterPro"/>
</dbReference>
<sequence length="98" mass="11083">MGDDPISGKNFDHRKRWIEQYLQQFAASFGIDLLCFSLLSNHFHLILRSRPDGRGAWGHSSFSGVDLPLFRVMMIWLSFPSAKPSEVRDGPDVPSGSF</sequence>
<dbReference type="AlphaFoldDB" id="A0A5C6B9H3"/>
<keyword evidence="2" id="KW-1185">Reference proteome</keyword>